<evidence type="ECO:0000313" key="3">
    <source>
        <dbReference type="Proteomes" id="UP000005856"/>
    </source>
</evidence>
<sequence length="78" mass="9249">MTDKKPELRPGRYRHYKGRDYDVIGVAHHSETEEPMVVYRCLYGDYSLWVRPLAMFQETVEVAGEDVPRFTYVADDHR</sequence>
<evidence type="ECO:0000259" key="1">
    <source>
        <dbReference type="Pfam" id="PF07866"/>
    </source>
</evidence>
<gene>
    <name evidence="2" type="ORF">MDG893_17997</name>
</gene>
<dbReference type="Gene3D" id="2.30.30.320">
    <property type="entry name" value="DUF1653-like domain"/>
    <property type="match status" value="1"/>
</dbReference>
<keyword evidence="3" id="KW-1185">Reference proteome</keyword>
<name>A6EY52_9GAMM</name>
<protein>
    <recommendedName>
        <fullName evidence="1">DUF1653 domain-containing protein</fullName>
    </recommendedName>
</protein>
<dbReference type="OrthoDB" id="371169at2"/>
<evidence type="ECO:0000313" key="2">
    <source>
        <dbReference type="EMBL" id="EDM48460.1"/>
    </source>
</evidence>
<dbReference type="Pfam" id="PF07866">
    <property type="entry name" value="DUF1653"/>
    <property type="match status" value="1"/>
</dbReference>
<dbReference type="Proteomes" id="UP000005856">
    <property type="component" value="Unassembled WGS sequence"/>
</dbReference>
<comment type="caution">
    <text evidence="2">The sequence shown here is derived from an EMBL/GenBank/DDBJ whole genome shotgun (WGS) entry which is preliminary data.</text>
</comment>
<reference evidence="2 3" key="1">
    <citation type="submission" date="2007-06" db="EMBL/GenBank/DDBJ databases">
        <authorList>
            <person name="Green D."/>
            <person name="Ferriera S."/>
            <person name="Johnson J."/>
            <person name="Kravitz S."/>
            <person name="Beeson K."/>
            <person name="Sutton G."/>
            <person name="Rogers Y.-H."/>
            <person name="Friedman R."/>
            <person name="Frazier M."/>
            <person name="Venter J.C."/>
        </authorList>
    </citation>
    <scope>NUCLEOTIDE SEQUENCE [LARGE SCALE GENOMIC DNA]</scope>
    <source>
        <strain evidence="2 3">DG893</strain>
    </source>
</reference>
<dbReference type="eggNOG" id="COG4728">
    <property type="taxonomic scope" value="Bacteria"/>
</dbReference>
<dbReference type="EMBL" id="ABCP01000006">
    <property type="protein sequence ID" value="EDM48460.1"/>
    <property type="molecule type" value="Genomic_DNA"/>
</dbReference>
<dbReference type="RefSeq" id="WP_007152951.1">
    <property type="nucleotide sequence ID" value="NZ_ABCP01000006.1"/>
</dbReference>
<organism evidence="2 3">
    <name type="scientific">Marinobacter algicola DG893</name>
    <dbReference type="NCBI Taxonomy" id="443152"/>
    <lineage>
        <taxon>Bacteria</taxon>
        <taxon>Pseudomonadati</taxon>
        <taxon>Pseudomonadota</taxon>
        <taxon>Gammaproteobacteria</taxon>
        <taxon>Pseudomonadales</taxon>
        <taxon>Marinobacteraceae</taxon>
        <taxon>Marinobacter</taxon>
    </lineage>
</organism>
<dbReference type="InterPro" id="IPR037135">
    <property type="entry name" value="DUF1653-like_dom_sf"/>
</dbReference>
<dbReference type="InterPro" id="IPR023387">
    <property type="entry name" value="DUF1653-like_dom"/>
</dbReference>
<proteinExistence type="predicted"/>
<accession>A6EY52</accession>
<dbReference type="AlphaFoldDB" id="A6EY52"/>
<dbReference type="STRING" id="443152.MDG893_17997"/>
<feature type="domain" description="DUF1653" evidence="1">
    <location>
        <begin position="11"/>
        <end position="71"/>
    </location>
</feature>